<proteinExistence type="predicted"/>
<organism evidence="2 3">
    <name type="scientific">Microbacterium phage Caron</name>
    <dbReference type="NCBI Taxonomy" id="3028494"/>
    <lineage>
        <taxon>Viruses</taxon>
        <taxon>Duplodnaviria</taxon>
        <taxon>Heunggongvirae</taxon>
        <taxon>Uroviricota</taxon>
        <taxon>Caudoviricetes</taxon>
        <taxon>Casidaviridae</taxon>
        <taxon>Barnstormervirus</taxon>
        <taxon>Barnstormervirus caron</taxon>
    </lineage>
</organism>
<feature type="domain" description="Siphovirus-type tail component C-terminal" evidence="1">
    <location>
        <begin position="219"/>
        <end position="282"/>
    </location>
</feature>
<keyword evidence="3" id="KW-1185">Reference proteome</keyword>
<evidence type="ECO:0000313" key="2">
    <source>
        <dbReference type="EMBL" id="WDS52041.1"/>
    </source>
</evidence>
<dbReference type="InterPro" id="IPR054738">
    <property type="entry name" value="Siphovirus-type_tail_C"/>
</dbReference>
<gene>
    <name evidence="2" type="primary">15</name>
    <name evidence="2" type="ORF">SEA_CARON_15</name>
</gene>
<accession>A0AAF0CLI0</accession>
<dbReference type="Proteomes" id="UP001219759">
    <property type="component" value="Segment"/>
</dbReference>
<dbReference type="EMBL" id="OQ190481">
    <property type="protein sequence ID" value="WDS52041.1"/>
    <property type="molecule type" value="Genomic_DNA"/>
</dbReference>
<evidence type="ECO:0000259" key="1">
    <source>
        <dbReference type="Pfam" id="PF22768"/>
    </source>
</evidence>
<reference evidence="3" key="1">
    <citation type="submission" date="2023-01" db="EMBL/GenBank/DDBJ databases">
        <authorList>
            <person name="Bendele M."/>
            <person name="Baldwin A.R."/>
            <person name="Chauncey H.A."/>
            <person name="Connelly K.A."/>
            <person name="Daniel I."/>
            <person name="Fitzgerald E.B."/>
            <person name="McKinney B.E."/>
            <person name="Murray D.M."/>
            <person name="Parshall S."/>
            <person name="Stokes L.T."/>
            <person name="Tanaka K.N."/>
            <person name="Vinson E.C."/>
            <person name="Klevikis C."/>
            <person name="Temple L."/>
            <person name="Utz L."/>
            <person name="Rinehart C.A."/>
            <person name="Garlena R.A."/>
            <person name="Russell D.A."/>
            <person name="Jacobs-Sera D."/>
            <person name="Hatfull G.F."/>
        </authorList>
    </citation>
    <scope>NUCLEOTIDE SEQUENCE [LARGE SCALE GENOMIC DNA]</scope>
</reference>
<name>A0AAF0CLI0_9CAUD</name>
<dbReference type="Pfam" id="PF22768">
    <property type="entry name" value="SPP1_Dit"/>
    <property type="match status" value="1"/>
</dbReference>
<sequence length="288" mass="30775">MHPTFAIVSPRGQRIELATSAASSSPFVLDDETTGLGFVDREVQVAPSTTDGGRFRASRAASRPFTLVVTVWGRTVEERTANVRKLATAVRRVNGLRLPRLEATLPDGTVYELPFVHDGGGDAIKRTLAGAAQTIPFMLLAPDPFWTARDATPYVIEGLNSTGTFLPGLAEMRLTGSASAGVLYVDNVGEADAFATWRLTGPTTLATVALGSDRWSVGPLEAGEVITVDTKARTVTLQDGSNAYDRMGTAPRLFAIPPGRNELSVVMTDATADTSATCYFRPRMEVIL</sequence>
<protein>
    <submittedName>
        <fullName evidence="2">Minor tail protein</fullName>
    </submittedName>
</protein>
<evidence type="ECO:0000313" key="3">
    <source>
        <dbReference type="Proteomes" id="UP001219759"/>
    </source>
</evidence>